<dbReference type="Proteomes" id="UP000188728">
    <property type="component" value="Unassembled WGS sequence"/>
</dbReference>
<accession>A0A1V3IP52</accession>
<comment type="caution">
    <text evidence="1">The sequence shown here is derived from an EMBL/GenBank/DDBJ whole genome shotgun (WGS) entry which is preliminary data.</text>
</comment>
<dbReference type="InterPro" id="IPR029058">
    <property type="entry name" value="AB_hydrolase_fold"/>
</dbReference>
<name>A0A1V3IP52_9PAST</name>
<proteinExistence type="predicted"/>
<dbReference type="EMBL" id="MLHK01000068">
    <property type="protein sequence ID" value="OOF43714.1"/>
    <property type="molecule type" value="Genomic_DNA"/>
</dbReference>
<organism evidence="1 2">
    <name type="scientific">Rodentibacter trehalosifermentans</name>
    <dbReference type="NCBI Taxonomy" id="1908263"/>
    <lineage>
        <taxon>Bacteria</taxon>
        <taxon>Pseudomonadati</taxon>
        <taxon>Pseudomonadota</taxon>
        <taxon>Gammaproteobacteria</taxon>
        <taxon>Pasteurellales</taxon>
        <taxon>Pasteurellaceae</taxon>
        <taxon>Rodentibacter</taxon>
    </lineage>
</organism>
<evidence type="ECO:0000313" key="2">
    <source>
        <dbReference type="Proteomes" id="UP000188728"/>
    </source>
</evidence>
<evidence type="ECO:0000313" key="1">
    <source>
        <dbReference type="EMBL" id="OOF43714.1"/>
    </source>
</evidence>
<gene>
    <name evidence="1" type="ORF">BKK51_11215</name>
</gene>
<dbReference type="Gene3D" id="3.40.50.1820">
    <property type="entry name" value="alpha/beta hydrolase"/>
    <property type="match status" value="1"/>
</dbReference>
<dbReference type="AlphaFoldDB" id="A0A1V3IP52"/>
<protein>
    <recommendedName>
        <fullName evidence="3">Alpha/beta hydrolase</fullName>
    </recommendedName>
</protein>
<sequence length="312" mass="36786">MQTKQIKPSTLEIIKEITRVIKYKFKDIPKYNGDFEEWFHSIQEIELTLKNHLPTIIADYLPLRKDVWKLAVKEMYGKMPFSKEYVLKNYRKITDEIPYLFYPSKRPERLIILFTGYINYESYNRFSWYFDETEKWDSDTAYLFLGDQSLHWYVGTQSNPQMNIYKKIIMNTLDTLNLSPDKAYSIGASMGGYAAILFATICGLKGAISVHPQLCRKSSERYHLDNWKRKFSECGSNFIDLEDIILKYPYTPSIYLEVGRHPADEAGLEEFIKSINSKNSLFILKRIDTPQHETKNPSKNFIEDTIKFFETQ</sequence>
<reference evidence="1 2" key="1">
    <citation type="submission" date="2016-10" db="EMBL/GenBank/DDBJ databases">
        <title>Rodentibacter gen. nov. and new species.</title>
        <authorList>
            <person name="Christensen H."/>
        </authorList>
    </citation>
    <scope>NUCLEOTIDE SEQUENCE [LARGE SCALE GENOMIC DNA]</scope>
    <source>
        <strain evidence="1 2">H1983213011</strain>
    </source>
</reference>
<evidence type="ECO:0008006" key="3">
    <source>
        <dbReference type="Google" id="ProtNLM"/>
    </source>
</evidence>
<dbReference type="SUPFAM" id="SSF53474">
    <property type="entry name" value="alpha/beta-Hydrolases"/>
    <property type="match status" value="1"/>
</dbReference>
<dbReference type="RefSeq" id="WP_077474621.1">
    <property type="nucleotide sequence ID" value="NZ_MLHK01000068.1"/>
</dbReference>